<evidence type="ECO:0000313" key="3">
    <source>
        <dbReference type="EMBL" id="WWC67440.1"/>
    </source>
</evidence>
<feature type="region of interest" description="Disordered" evidence="1">
    <location>
        <begin position="112"/>
        <end position="234"/>
    </location>
</feature>
<dbReference type="GeneID" id="30175053"/>
<reference evidence="2" key="1">
    <citation type="submission" date="2013-07" db="EMBL/GenBank/DDBJ databases">
        <title>The Genome Sequence of Cryptococcus pinus CBS10737.</title>
        <authorList>
            <consortium name="The Broad Institute Genome Sequencing Platform"/>
            <person name="Cuomo C."/>
            <person name="Litvintseva A."/>
            <person name="Chen Y."/>
            <person name="Heitman J."/>
            <person name="Sun S."/>
            <person name="Springer D."/>
            <person name="Dromer F."/>
            <person name="Young S.K."/>
            <person name="Zeng Q."/>
            <person name="Gargeya S."/>
            <person name="Fitzgerald M."/>
            <person name="Abouelleil A."/>
            <person name="Alvarado L."/>
            <person name="Berlin A.M."/>
            <person name="Chapman S.B."/>
            <person name="Dewar J."/>
            <person name="Goldberg J."/>
            <person name="Griggs A."/>
            <person name="Gujja S."/>
            <person name="Hansen M."/>
            <person name="Howarth C."/>
            <person name="Imamovic A."/>
            <person name="Larimer J."/>
            <person name="McCowan C."/>
            <person name="Murphy C."/>
            <person name="Pearson M."/>
            <person name="Priest M."/>
            <person name="Roberts A."/>
            <person name="Saif S."/>
            <person name="Shea T."/>
            <person name="Sykes S."/>
            <person name="Wortman J."/>
            <person name="Nusbaum C."/>
            <person name="Birren B."/>
        </authorList>
    </citation>
    <scope>NUCLEOTIDE SEQUENCE [LARGE SCALE GENOMIC DNA]</scope>
    <source>
        <strain evidence="2">CBS 10737</strain>
    </source>
</reference>
<reference evidence="2" key="3">
    <citation type="submission" date="2016-07" db="EMBL/GenBank/DDBJ databases">
        <title>Evolution of pathogenesis and genome organization in the Tremellales.</title>
        <authorList>
            <person name="Cuomo C."/>
            <person name="Litvintseva A."/>
            <person name="Heitman J."/>
            <person name="Chen Y."/>
            <person name="Sun S."/>
            <person name="Springer D."/>
            <person name="Dromer F."/>
            <person name="Young S."/>
            <person name="Zeng Q."/>
            <person name="Chapman S."/>
            <person name="Gujja S."/>
            <person name="Saif S."/>
            <person name="Birren B."/>
        </authorList>
    </citation>
    <scope>NUCLEOTIDE SEQUENCE</scope>
    <source>
        <strain evidence="2">CBS 10737</strain>
    </source>
</reference>
<proteinExistence type="predicted"/>
<protein>
    <submittedName>
        <fullName evidence="2">Uncharacterized protein</fullName>
    </submittedName>
</protein>
<feature type="compositionally biased region" description="Basic and acidic residues" evidence="1">
    <location>
        <begin position="183"/>
        <end position="208"/>
    </location>
</feature>
<dbReference type="AlphaFoldDB" id="A0A1B9HWZ2"/>
<accession>A0A1B9HWZ2</accession>
<evidence type="ECO:0000256" key="1">
    <source>
        <dbReference type="SAM" id="MobiDB-lite"/>
    </source>
</evidence>
<feature type="region of interest" description="Disordered" evidence="1">
    <location>
        <begin position="49"/>
        <end position="71"/>
    </location>
</feature>
<feature type="region of interest" description="Disordered" evidence="1">
    <location>
        <begin position="1"/>
        <end position="25"/>
    </location>
</feature>
<name>A0A1B9HWZ2_9TREE</name>
<feature type="compositionally biased region" description="Polar residues" evidence="1">
    <location>
        <begin position="1"/>
        <end position="18"/>
    </location>
</feature>
<dbReference type="Proteomes" id="UP000094020">
    <property type="component" value="Chromosome 2"/>
</dbReference>
<sequence length="234" mass="25174">MVQPNGAHQQASNSNSNGVVRPWAADFNPGSKSFTTLDGKPVNWNGGWAGIDGETASNGSAPPPLTAKSGPNNTEITYLPYPELTCLHCLGSNPPGKLGYVVSYIPVVSNGNSDSNDTQQNIGKGFPTQSNGFNHTIHEEEDEHIESPVRPSAPQQGSSFSRPGRDTLRSSSATRGLQARSRSRAEERAQDLERGRQIEREAQEERARSSSVSWELAGVSKQYVPDGEDDAVVE</sequence>
<organism evidence="2">
    <name type="scientific">Kwoniella pini CBS 10737</name>
    <dbReference type="NCBI Taxonomy" id="1296096"/>
    <lineage>
        <taxon>Eukaryota</taxon>
        <taxon>Fungi</taxon>
        <taxon>Dikarya</taxon>
        <taxon>Basidiomycota</taxon>
        <taxon>Agaricomycotina</taxon>
        <taxon>Tremellomycetes</taxon>
        <taxon>Tremellales</taxon>
        <taxon>Cryptococcaceae</taxon>
        <taxon>Kwoniella</taxon>
    </lineage>
</organism>
<keyword evidence="4" id="KW-1185">Reference proteome</keyword>
<gene>
    <name evidence="2" type="ORF">I206_06684</name>
    <name evidence="3" type="ORF">I206_101348</name>
</gene>
<dbReference type="KEGG" id="kpin:30175053"/>
<dbReference type="OrthoDB" id="2573285at2759"/>
<dbReference type="EMBL" id="KV700116">
    <property type="protein sequence ID" value="OCF47777.1"/>
    <property type="molecule type" value="Genomic_DNA"/>
</dbReference>
<dbReference type="EMBL" id="CP144520">
    <property type="protein sequence ID" value="WWC67440.1"/>
    <property type="molecule type" value="Genomic_DNA"/>
</dbReference>
<reference evidence="3" key="4">
    <citation type="submission" date="2024-02" db="EMBL/GenBank/DDBJ databases">
        <title>Comparative genomics of Cryptococcus and Kwoniella reveals pathogenesis evolution and contrasting modes of karyotype evolution via chromosome fusion or intercentromeric recombination.</title>
        <authorList>
            <person name="Coelho M.A."/>
            <person name="David-Palma M."/>
            <person name="Shea T."/>
            <person name="Bowers K."/>
            <person name="McGinley-Smith S."/>
            <person name="Mohammad A.W."/>
            <person name="Gnirke A."/>
            <person name="Yurkov A.M."/>
            <person name="Nowrousian M."/>
            <person name="Sun S."/>
            <person name="Cuomo C.A."/>
            <person name="Heitman J."/>
        </authorList>
    </citation>
    <scope>NUCLEOTIDE SEQUENCE</scope>
    <source>
        <strain evidence="3">CBS 10737</strain>
    </source>
</reference>
<evidence type="ECO:0000313" key="4">
    <source>
        <dbReference type="Proteomes" id="UP000094020"/>
    </source>
</evidence>
<reference evidence="3" key="2">
    <citation type="submission" date="2013-07" db="EMBL/GenBank/DDBJ databases">
        <authorList>
            <consortium name="The Broad Institute Genome Sequencing Platform"/>
            <person name="Cuomo C."/>
            <person name="Litvintseva A."/>
            <person name="Chen Y."/>
            <person name="Heitman J."/>
            <person name="Sun S."/>
            <person name="Springer D."/>
            <person name="Dromer F."/>
            <person name="Young S.K."/>
            <person name="Zeng Q."/>
            <person name="Gargeya S."/>
            <person name="Fitzgerald M."/>
            <person name="Abouelleil A."/>
            <person name="Alvarado L."/>
            <person name="Berlin A.M."/>
            <person name="Chapman S.B."/>
            <person name="Dewar J."/>
            <person name="Goldberg J."/>
            <person name="Griggs A."/>
            <person name="Gujja S."/>
            <person name="Hansen M."/>
            <person name="Howarth C."/>
            <person name="Imamovic A."/>
            <person name="Larimer J."/>
            <person name="McCowan C."/>
            <person name="Murphy C."/>
            <person name="Pearson M."/>
            <person name="Priest M."/>
            <person name="Roberts A."/>
            <person name="Saif S."/>
            <person name="Shea T."/>
            <person name="Sykes S."/>
            <person name="Wortman J."/>
            <person name="Nusbaum C."/>
            <person name="Birren B."/>
        </authorList>
    </citation>
    <scope>NUCLEOTIDE SEQUENCE</scope>
    <source>
        <strain evidence="3">CBS 10737</strain>
    </source>
</reference>
<evidence type="ECO:0000313" key="2">
    <source>
        <dbReference type="EMBL" id="OCF47777.1"/>
    </source>
</evidence>
<dbReference type="RefSeq" id="XP_019008996.1">
    <property type="nucleotide sequence ID" value="XM_019158383.1"/>
</dbReference>
<feature type="compositionally biased region" description="Polar residues" evidence="1">
    <location>
        <begin position="112"/>
        <end position="134"/>
    </location>
</feature>